<reference evidence="2" key="1">
    <citation type="submission" date="2022-11" db="EMBL/GenBank/DDBJ databases">
        <title>Centuries of genome instability and evolution in soft-shell clam transmissible cancer (bioRxiv).</title>
        <authorList>
            <person name="Hart S.F.M."/>
            <person name="Yonemitsu M.A."/>
            <person name="Giersch R.M."/>
            <person name="Beal B.F."/>
            <person name="Arriagada G."/>
            <person name="Davis B.W."/>
            <person name="Ostrander E.A."/>
            <person name="Goff S.P."/>
            <person name="Metzger M.J."/>
        </authorList>
    </citation>
    <scope>NUCLEOTIDE SEQUENCE</scope>
    <source>
        <strain evidence="2">MELC-2E11</strain>
        <tissue evidence="2">Siphon/mantle</tissue>
    </source>
</reference>
<dbReference type="Proteomes" id="UP001164746">
    <property type="component" value="Chromosome 6"/>
</dbReference>
<dbReference type="PANTHER" id="PTHR11675:SF43">
    <property type="entry name" value="POLYPEPTIDE N-ACETYLGALACTOSAMINYLTRANSFERASE 1"/>
    <property type="match status" value="1"/>
</dbReference>
<dbReference type="SUPFAM" id="SSF50370">
    <property type="entry name" value="Ricin B-like lectins"/>
    <property type="match status" value="1"/>
</dbReference>
<organism evidence="2 3">
    <name type="scientific">Mya arenaria</name>
    <name type="common">Soft-shell clam</name>
    <dbReference type="NCBI Taxonomy" id="6604"/>
    <lineage>
        <taxon>Eukaryota</taxon>
        <taxon>Metazoa</taxon>
        <taxon>Spiralia</taxon>
        <taxon>Lophotrochozoa</taxon>
        <taxon>Mollusca</taxon>
        <taxon>Bivalvia</taxon>
        <taxon>Autobranchia</taxon>
        <taxon>Heteroconchia</taxon>
        <taxon>Euheterodonta</taxon>
        <taxon>Imparidentia</taxon>
        <taxon>Neoheterodontei</taxon>
        <taxon>Myida</taxon>
        <taxon>Myoidea</taxon>
        <taxon>Myidae</taxon>
        <taxon>Mya</taxon>
    </lineage>
</organism>
<sequence length="206" mass="23834">MEPWAWMAQLFKHATISDSYVWTCGGVVEMVPCSWVAHLFKQRIIWDVGVSRLTNVLRVAEVWLDQYKDVLQEYWPNLTKQTQIDVGPDLAKRKLIRRKLHCKPFQYYVDTVQVFGHIHFPVDNIKHGWLINNGTGKCLVLKEDVLALGDCSMYTALYQFFEYTSEQHLRHRGLCVCSNPNGKSSLTLAKCFSVASNISTWNYTVK</sequence>
<dbReference type="PANTHER" id="PTHR11675">
    <property type="entry name" value="N-ACETYLGALACTOSAMINYLTRANSFERASE"/>
    <property type="match status" value="1"/>
</dbReference>
<dbReference type="EMBL" id="CP111017">
    <property type="protein sequence ID" value="WAR09255.1"/>
    <property type="molecule type" value="Genomic_DNA"/>
</dbReference>
<dbReference type="InterPro" id="IPR029044">
    <property type="entry name" value="Nucleotide-diphossugar_trans"/>
</dbReference>
<proteinExistence type="predicted"/>
<dbReference type="InterPro" id="IPR035992">
    <property type="entry name" value="Ricin_B-like_lectins"/>
</dbReference>
<dbReference type="PROSITE" id="PS50231">
    <property type="entry name" value="RICIN_B_LECTIN"/>
    <property type="match status" value="1"/>
</dbReference>
<name>A0ABY7EHA7_MYAAR</name>
<evidence type="ECO:0000256" key="1">
    <source>
        <dbReference type="ARBA" id="ARBA00023157"/>
    </source>
</evidence>
<evidence type="ECO:0000313" key="3">
    <source>
        <dbReference type="Proteomes" id="UP001164746"/>
    </source>
</evidence>
<protein>
    <submittedName>
        <fullName evidence="2">GALT5-like protein</fullName>
    </submittedName>
</protein>
<accession>A0ABY7EHA7</accession>
<evidence type="ECO:0000313" key="2">
    <source>
        <dbReference type="EMBL" id="WAR09255.1"/>
    </source>
</evidence>
<keyword evidence="3" id="KW-1185">Reference proteome</keyword>
<dbReference type="Gene3D" id="3.90.550.10">
    <property type="entry name" value="Spore Coat Polysaccharide Biosynthesis Protein SpsA, Chain A"/>
    <property type="match status" value="1"/>
</dbReference>
<keyword evidence="1" id="KW-1015">Disulfide bond</keyword>
<gene>
    <name evidence="2" type="ORF">MAR_019213</name>
</gene>